<keyword evidence="12" id="KW-0804">Transcription</keyword>
<evidence type="ECO:0000256" key="2">
    <source>
        <dbReference type="ARBA" id="ARBA00019059"/>
    </source>
</evidence>
<dbReference type="CDD" id="cd00156">
    <property type="entry name" value="REC"/>
    <property type="match status" value="1"/>
</dbReference>
<evidence type="ECO:0000256" key="7">
    <source>
        <dbReference type="ARBA" id="ARBA00022840"/>
    </source>
</evidence>
<dbReference type="GO" id="GO:0006355">
    <property type="term" value="P:regulation of DNA-templated transcription"/>
    <property type="evidence" value="ECO:0007669"/>
    <property type="project" value="InterPro"/>
</dbReference>
<dbReference type="InterPro" id="IPR011006">
    <property type="entry name" value="CheY-like_superfamily"/>
</dbReference>
<dbReference type="FunFam" id="3.40.50.300:FF:000006">
    <property type="entry name" value="DNA-binding transcriptional regulator NtrC"/>
    <property type="match status" value="1"/>
</dbReference>
<evidence type="ECO:0000256" key="9">
    <source>
        <dbReference type="ARBA" id="ARBA00023015"/>
    </source>
</evidence>
<keyword evidence="11" id="KW-0010">Activator</keyword>
<evidence type="ECO:0000256" key="13">
    <source>
        <dbReference type="ARBA" id="ARBA00023231"/>
    </source>
</evidence>
<keyword evidence="13" id="KW-0535">Nitrogen fixation</keyword>
<evidence type="ECO:0000256" key="3">
    <source>
        <dbReference type="ARBA" id="ARBA00022490"/>
    </source>
</evidence>
<keyword evidence="7" id="KW-0067">ATP-binding</keyword>
<sequence length="480" mass="53602">MTQILVVDDDRAVARLVQRCFEGSDVEVLSAQRAAEVIPLIENHAVDVLLLDIMLPEISGLDIARQIRQIDSKLPIIFVTGRDDSETTIEAMKLGAYDYLVKPLDVGMVQDLVERAIENRRLMHEPVVLTPQQENENETGDLLVGRSPQMLAVYKEVGRVAAQNVNVLIRGESGSGKELIARAIYQHSNRSDQPFLAVNCAALSETLLESELFGHEKGAFTGADSRRIGKFEQCNGGTIFLDEVGDMSLTIQAKVLRLLQDQRFERLGGAETITTDVRIISATNRDLEEMIADGDFRLDLFHRLKSFEIAIPPLRDRDGDLEQLVQYFLKQFNKQLGKEITGLSAESLARLKAYDWPGNIRELQGVLRKSMLMATSTVLAPEWLPPELFGETTPHHRAESTGNQEDAFDVFLTQLENRGSEDMYAESLEWMEQRLLSFVLDKTAGNQSKAAALLGITRGSLRHKMRALGITVEQVVKGDD</sequence>
<feature type="modified residue" description="4-aspartylphosphate" evidence="16">
    <location>
        <position position="52"/>
    </location>
</feature>
<dbReference type="InterPro" id="IPR025662">
    <property type="entry name" value="Sigma_54_int_dom_ATP-bd_1"/>
</dbReference>
<dbReference type="PANTHER" id="PTHR32071:SF95">
    <property type="entry name" value="DNA-BINDING TRANSCRIPTIONAL REGULATOR NTRC"/>
    <property type="match status" value="1"/>
</dbReference>
<evidence type="ECO:0000256" key="11">
    <source>
        <dbReference type="ARBA" id="ARBA00023159"/>
    </source>
</evidence>
<accession>A0A2S8GTG3</accession>
<keyword evidence="4" id="KW-0678">Repressor</keyword>
<protein>
    <recommendedName>
        <fullName evidence="2">DNA-binding transcriptional regulator NtrC</fullName>
    </recommendedName>
    <alternativeName>
        <fullName evidence="14">Nitrogen regulation protein NR(I)</fullName>
    </alternativeName>
    <alternativeName>
        <fullName evidence="15">Nitrogen regulator I</fullName>
    </alternativeName>
</protein>
<evidence type="ECO:0000256" key="12">
    <source>
        <dbReference type="ARBA" id="ARBA00023163"/>
    </source>
</evidence>
<dbReference type="Gene3D" id="3.40.50.300">
    <property type="entry name" value="P-loop containing nucleotide triphosphate hydrolases"/>
    <property type="match status" value="1"/>
</dbReference>
<dbReference type="InterPro" id="IPR027417">
    <property type="entry name" value="P-loop_NTPase"/>
</dbReference>
<evidence type="ECO:0000256" key="8">
    <source>
        <dbReference type="ARBA" id="ARBA00023012"/>
    </source>
</evidence>
<evidence type="ECO:0000256" key="10">
    <source>
        <dbReference type="ARBA" id="ARBA00023125"/>
    </source>
</evidence>
<dbReference type="InterPro" id="IPR001789">
    <property type="entry name" value="Sig_transdc_resp-reg_receiver"/>
</dbReference>
<dbReference type="GO" id="GO:0005737">
    <property type="term" value="C:cytoplasm"/>
    <property type="evidence" value="ECO:0007669"/>
    <property type="project" value="UniProtKB-SubCell"/>
</dbReference>
<keyword evidence="8" id="KW-0902">Two-component regulatory system</keyword>
<evidence type="ECO:0000256" key="6">
    <source>
        <dbReference type="ARBA" id="ARBA00022741"/>
    </source>
</evidence>
<dbReference type="Pfam" id="PF25601">
    <property type="entry name" value="AAA_lid_14"/>
    <property type="match status" value="1"/>
</dbReference>
<keyword evidence="5 16" id="KW-0597">Phosphoprotein</keyword>
<dbReference type="GO" id="GO:0005524">
    <property type="term" value="F:ATP binding"/>
    <property type="evidence" value="ECO:0007669"/>
    <property type="project" value="UniProtKB-KW"/>
</dbReference>
<dbReference type="Gene3D" id="1.10.8.60">
    <property type="match status" value="1"/>
</dbReference>
<dbReference type="SUPFAM" id="SSF46689">
    <property type="entry name" value="Homeodomain-like"/>
    <property type="match status" value="1"/>
</dbReference>
<dbReference type="SUPFAM" id="SSF52540">
    <property type="entry name" value="P-loop containing nucleoside triphosphate hydrolases"/>
    <property type="match status" value="1"/>
</dbReference>
<dbReference type="InterPro" id="IPR002197">
    <property type="entry name" value="HTH_Fis"/>
</dbReference>
<dbReference type="PROSITE" id="PS00675">
    <property type="entry name" value="SIGMA54_INTERACT_1"/>
    <property type="match status" value="1"/>
</dbReference>
<evidence type="ECO:0000256" key="15">
    <source>
        <dbReference type="ARBA" id="ARBA00031910"/>
    </source>
</evidence>
<dbReference type="SMART" id="SM00382">
    <property type="entry name" value="AAA"/>
    <property type="match status" value="1"/>
</dbReference>
<dbReference type="EMBL" id="PUHZ01000004">
    <property type="protein sequence ID" value="PQO47717.1"/>
    <property type="molecule type" value="Genomic_DNA"/>
</dbReference>
<organism evidence="19 20">
    <name type="scientific">Blastopirellula marina</name>
    <dbReference type="NCBI Taxonomy" id="124"/>
    <lineage>
        <taxon>Bacteria</taxon>
        <taxon>Pseudomonadati</taxon>
        <taxon>Planctomycetota</taxon>
        <taxon>Planctomycetia</taxon>
        <taxon>Pirellulales</taxon>
        <taxon>Pirellulaceae</taxon>
        <taxon>Blastopirellula</taxon>
    </lineage>
</organism>
<dbReference type="OrthoDB" id="9803970at2"/>
<evidence type="ECO:0000256" key="5">
    <source>
        <dbReference type="ARBA" id="ARBA00022553"/>
    </source>
</evidence>
<evidence type="ECO:0000313" key="19">
    <source>
        <dbReference type="EMBL" id="PQO47717.1"/>
    </source>
</evidence>
<dbReference type="InterPro" id="IPR009057">
    <property type="entry name" value="Homeodomain-like_sf"/>
</dbReference>
<dbReference type="SUPFAM" id="SSF52172">
    <property type="entry name" value="CheY-like"/>
    <property type="match status" value="1"/>
</dbReference>
<gene>
    <name evidence="19" type="ORF">C5Y93_03415</name>
</gene>
<dbReference type="Proteomes" id="UP000237819">
    <property type="component" value="Unassembled WGS sequence"/>
</dbReference>
<evidence type="ECO:0000256" key="14">
    <source>
        <dbReference type="ARBA" id="ARBA00029881"/>
    </source>
</evidence>
<name>A0A2S8GTG3_9BACT</name>
<keyword evidence="6" id="KW-0547">Nucleotide-binding</keyword>
<dbReference type="Gene3D" id="3.40.50.2300">
    <property type="match status" value="1"/>
</dbReference>
<evidence type="ECO:0000256" key="16">
    <source>
        <dbReference type="PROSITE-ProRule" id="PRU00169"/>
    </source>
</evidence>
<evidence type="ECO:0000259" key="17">
    <source>
        <dbReference type="PROSITE" id="PS50045"/>
    </source>
</evidence>
<dbReference type="GO" id="GO:0043565">
    <property type="term" value="F:sequence-specific DNA binding"/>
    <property type="evidence" value="ECO:0007669"/>
    <property type="project" value="InterPro"/>
</dbReference>
<comment type="subcellular location">
    <subcellularLocation>
        <location evidence="1">Cytoplasm</location>
    </subcellularLocation>
</comment>
<dbReference type="RefSeq" id="WP_105333977.1">
    <property type="nucleotide sequence ID" value="NZ_PUHZ01000004.1"/>
</dbReference>
<keyword evidence="3" id="KW-0963">Cytoplasm</keyword>
<dbReference type="PANTHER" id="PTHR32071">
    <property type="entry name" value="TRANSCRIPTIONAL REGULATORY PROTEIN"/>
    <property type="match status" value="1"/>
</dbReference>
<dbReference type="InterPro" id="IPR002078">
    <property type="entry name" value="Sigma_54_int"/>
</dbReference>
<dbReference type="InterPro" id="IPR058031">
    <property type="entry name" value="AAA_lid_NorR"/>
</dbReference>
<dbReference type="GO" id="GO:0000160">
    <property type="term" value="P:phosphorelay signal transduction system"/>
    <property type="evidence" value="ECO:0007669"/>
    <property type="project" value="UniProtKB-KW"/>
</dbReference>
<dbReference type="PROSITE" id="PS50045">
    <property type="entry name" value="SIGMA54_INTERACT_4"/>
    <property type="match status" value="1"/>
</dbReference>
<dbReference type="Pfam" id="PF02954">
    <property type="entry name" value="HTH_8"/>
    <property type="match status" value="1"/>
</dbReference>
<dbReference type="SMART" id="SM00448">
    <property type="entry name" value="REC"/>
    <property type="match status" value="1"/>
</dbReference>
<dbReference type="InterPro" id="IPR003593">
    <property type="entry name" value="AAA+_ATPase"/>
</dbReference>
<evidence type="ECO:0000256" key="1">
    <source>
        <dbReference type="ARBA" id="ARBA00004496"/>
    </source>
</evidence>
<dbReference type="AlphaFoldDB" id="A0A2S8GTG3"/>
<proteinExistence type="predicted"/>
<dbReference type="Gene3D" id="1.10.10.60">
    <property type="entry name" value="Homeodomain-like"/>
    <property type="match status" value="1"/>
</dbReference>
<evidence type="ECO:0000313" key="20">
    <source>
        <dbReference type="Proteomes" id="UP000237819"/>
    </source>
</evidence>
<keyword evidence="9" id="KW-0805">Transcription regulation</keyword>
<reference evidence="19 20" key="1">
    <citation type="submission" date="2018-02" db="EMBL/GenBank/DDBJ databases">
        <title>Comparative genomes isolates from brazilian mangrove.</title>
        <authorList>
            <person name="Araujo J.E."/>
            <person name="Taketani R.G."/>
            <person name="Silva M.C.P."/>
            <person name="Loureco M.V."/>
            <person name="Andreote F.D."/>
        </authorList>
    </citation>
    <scope>NUCLEOTIDE SEQUENCE [LARGE SCALE GENOMIC DNA]</scope>
    <source>
        <strain evidence="19 20">Nap-Phe MGV</strain>
    </source>
</reference>
<evidence type="ECO:0000256" key="4">
    <source>
        <dbReference type="ARBA" id="ARBA00022491"/>
    </source>
</evidence>
<feature type="domain" description="Response regulatory" evidence="18">
    <location>
        <begin position="3"/>
        <end position="117"/>
    </location>
</feature>
<dbReference type="Pfam" id="PF00158">
    <property type="entry name" value="Sigma54_activat"/>
    <property type="match status" value="1"/>
</dbReference>
<feature type="domain" description="Sigma-54 factor interaction" evidence="17">
    <location>
        <begin position="143"/>
        <end position="372"/>
    </location>
</feature>
<dbReference type="PRINTS" id="PR01590">
    <property type="entry name" value="HTHFIS"/>
</dbReference>
<evidence type="ECO:0000259" key="18">
    <source>
        <dbReference type="PROSITE" id="PS50110"/>
    </source>
</evidence>
<comment type="caution">
    <text evidence="19">The sequence shown here is derived from an EMBL/GenBank/DDBJ whole genome shotgun (WGS) entry which is preliminary data.</text>
</comment>
<dbReference type="Pfam" id="PF00072">
    <property type="entry name" value="Response_reg"/>
    <property type="match status" value="1"/>
</dbReference>
<dbReference type="PROSITE" id="PS50110">
    <property type="entry name" value="RESPONSE_REGULATORY"/>
    <property type="match status" value="1"/>
</dbReference>
<dbReference type="CDD" id="cd00009">
    <property type="entry name" value="AAA"/>
    <property type="match status" value="1"/>
</dbReference>
<keyword evidence="10" id="KW-0238">DNA-binding</keyword>